<dbReference type="Pfam" id="PF14119">
    <property type="entry name" value="DUF4288"/>
    <property type="match status" value="1"/>
</dbReference>
<organism evidence="1 2">
    <name type="scientific">Petropleomorpha daqingensis</name>
    <dbReference type="NCBI Taxonomy" id="2026353"/>
    <lineage>
        <taxon>Bacteria</taxon>
        <taxon>Bacillati</taxon>
        <taxon>Actinomycetota</taxon>
        <taxon>Actinomycetes</taxon>
        <taxon>Geodermatophilales</taxon>
        <taxon>Geodermatophilaceae</taxon>
        <taxon>Petropleomorpha</taxon>
    </lineage>
</organism>
<dbReference type="EMBL" id="JACBZT010000001">
    <property type="protein sequence ID" value="NYJ07031.1"/>
    <property type="molecule type" value="Genomic_DNA"/>
</dbReference>
<name>A0A853CIN9_9ACTN</name>
<proteinExistence type="predicted"/>
<accession>A0A853CIN9</accession>
<evidence type="ECO:0000313" key="2">
    <source>
        <dbReference type="Proteomes" id="UP000541969"/>
    </source>
</evidence>
<dbReference type="RefSeq" id="WP_218859310.1">
    <property type="nucleotide sequence ID" value="NZ_JACBZT010000001.1"/>
</dbReference>
<keyword evidence="2" id="KW-1185">Reference proteome</keyword>
<evidence type="ECO:0008006" key="3">
    <source>
        <dbReference type="Google" id="ProtNLM"/>
    </source>
</evidence>
<comment type="caution">
    <text evidence="1">The sequence shown here is derived from an EMBL/GenBank/DDBJ whole genome shotgun (WGS) entry which is preliminary data.</text>
</comment>
<evidence type="ECO:0000313" key="1">
    <source>
        <dbReference type="EMBL" id="NYJ07031.1"/>
    </source>
</evidence>
<dbReference type="Proteomes" id="UP000541969">
    <property type="component" value="Unassembled WGS sequence"/>
</dbReference>
<dbReference type="InterPro" id="IPR025630">
    <property type="entry name" value="DUF4288"/>
</dbReference>
<reference evidence="1 2" key="1">
    <citation type="submission" date="2020-07" db="EMBL/GenBank/DDBJ databases">
        <title>Sequencing the genomes of 1000 actinobacteria strains.</title>
        <authorList>
            <person name="Klenk H.-P."/>
        </authorList>
    </citation>
    <scope>NUCLEOTIDE SEQUENCE [LARGE SCALE GENOMIC DNA]</scope>
    <source>
        <strain evidence="1 2">DSM 104001</strain>
    </source>
</reference>
<protein>
    <recommendedName>
        <fullName evidence="3">DUF4288 domain-containing protein</fullName>
    </recommendedName>
</protein>
<dbReference type="AlphaFoldDB" id="A0A853CIN9"/>
<sequence>MPGNILAVTDEPSSGWYAVRCVFAMEGVSEDAERTFEERVTLWRAESHDEAIDRAETEARDYATALALAEYVGLAQSYQLPDAPDDGVEVFSLLRDSDLAPSDYLDAFFDTGTKRQQKSP</sequence>
<gene>
    <name evidence="1" type="ORF">GGQ55_003309</name>
</gene>